<evidence type="ECO:0000259" key="8">
    <source>
        <dbReference type="Pfam" id="PF10502"/>
    </source>
</evidence>
<dbReference type="EC" id="3.4.21.89" evidence="4 6"/>
<evidence type="ECO:0000256" key="3">
    <source>
        <dbReference type="ARBA" id="ARBA00009370"/>
    </source>
</evidence>
<feature type="transmembrane region" description="Helical" evidence="6">
    <location>
        <begin position="57"/>
        <end position="79"/>
    </location>
</feature>
<name>A0ABS4CDQ6_9ENTE</name>
<dbReference type="SUPFAM" id="SSF51306">
    <property type="entry name" value="LexA/Signal peptidase"/>
    <property type="match status" value="1"/>
</dbReference>
<keyword evidence="6" id="KW-0472">Membrane</keyword>
<evidence type="ECO:0000256" key="2">
    <source>
        <dbReference type="ARBA" id="ARBA00004401"/>
    </source>
</evidence>
<dbReference type="PANTHER" id="PTHR43390:SF1">
    <property type="entry name" value="CHLOROPLAST PROCESSING PEPTIDASE"/>
    <property type="match status" value="1"/>
</dbReference>
<dbReference type="CDD" id="cd06530">
    <property type="entry name" value="S26_SPase_I"/>
    <property type="match status" value="1"/>
</dbReference>
<feature type="compositionally biased region" description="Basic residues" evidence="7">
    <location>
        <begin position="1"/>
        <end position="12"/>
    </location>
</feature>
<dbReference type="EMBL" id="JAEDXU010000001">
    <property type="protein sequence ID" value="MBP1044670.1"/>
    <property type="molecule type" value="Genomic_DNA"/>
</dbReference>
<comment type="catalytic activity">
    <reaction evidence="1 6">
        <text>Cleavage of hydrophobic, N-terminal signal or leader sequences from secreted and periplasmic proteins.</text>
        <dbReference type="EC" id="3.4.21.89"/>
    </reaction>
</comment>
<keyword evidence="10" id="KW-1185">Reference proteome</keyword>
<comment type="similarity">
    <text evidence="3 6">Belongs to the peptidase S26 family.</text>
</comment>
<reference evidence="9 10" key="1">
    <citation type="submission" date="2020-12" db="EMBL/GenBank/DDBJ databases">
        <title>Vagococcus allomyrinae sp. nov. and Enterococcus lavae sp. nov., isolated from the larvae of Allomyrina dichotoma.</title>
        <authorList>
            <person name="Lee S.D."/>
        </authorList>
    </citation>
    <scope>NUCLEOTIDE SEQUENCE [LARGE SCALE GENOMIC DNA]</scope>
    <source>
        <strain evidence="9 10">BWM-S5</strain>
    </source>
</reference>
<evidence type="ECO:0000256" key="7">
    <source>
        <dbReference type="SAM" id="MobiDB-lite"/>
    </source>
</evidence>
<organism evidence="9 10">
    <name type="scientific">Enterococcus larvae</name>
    <dbReference type="NCBI Taxonomy" id="2794352"/>
    <lineage>
        <taxon>Bacteria</taxon>
        <taxon>Bacillati</taxon>
        <taxon>Bacillota</taxon>
        <taxon>Bacilli</taxon>
        <taxon>Lactobacillales</taxon>
        <taxon>Enterococcaceae</taxon>
        <taxon>Enterococcus</taxon>
    </lineage>
</organism>
<dbReference type="Gene3D" id="2.10.109.10">
    <property type="entry name" value="Umud Fragment, subunit A"/>
    <property type="match status" value="1"/>
</dbReference>
<dbReference type="GO" id="GO:0009003">
    <property type="term" value="F:signal peptidase activity"/>
    <property type="evidence" value="ECO:0007669"/>
    <property type="project" value="UniProtKB-EC"/>
</dbReference>
<evidence type="ECO:0000256" key="1">
    <source>
        <dbReference type="ARBA" id="ARBA00000677"/>
    </source>
</evidence>
<dbReference type="InterPro" id="IPR036286">
    <property type="entry name" value="LexA/Signal_pep-like_sf"/>
</dbReference>
<dbReference type="PRINTS" id="PR00727">
    <property type="entry name" value="LEADERPTASE"/>
</dbReference>
<comment type="caution">
    <text evidence="9">The sequence shown here is derived from an EMBL/GenBank/DDBJ whole genome shotgun (WGS) entry which is preliminary data.</text>
</comment>
<protein>
    <recommendedName>
        <fullName evidence="4 6">Signal peptidase I</fullName>
        <ecNumber evidence="4 6">3.4.21.89</ecNumber>
    </recommendedName>
</protein>
<evidence type="ECO:0000256" key="5">
    <source>
        <dbReference type="ARBA" id="ARBA00022801"/>
    </source>
</evidence>
<feature type="domain" description="Peptidase S26" evidence="8">
    <location>
        <begin position="56"/>
        <end position="216"/>
    </location>
</feature>
<feature type="region of interest" description="Disordered" evidence="7">
    <location>
        <begin position="1"/>
        <end position="46"/>
    </location>
</feature>
<keyword evidence="6" id="KW-0812">Transmembrane</keyword>
<keyword evidence="5 6" id="KW-0378">Hydrolase</keyword>
<evidence type="ECO:0000256" key="4">
    <source>
        <dbReference type="ARBA" id="ARBA00013208"/>
    </source>
</evidence>
<keyword evidence="6" id="KW-0645">Protease</keyword>
<evidence type="ECO:0000313" key="10">
    <source>
        <dbReference type="Proteomes" id="UP000673375"/>
    </source>
</evidence>
<dbReference type="Pfam" id="PF10502">
    <property type="entry name" value="Peptidase_S26"/>
    <property type="match status" value="1"/>
</dbReference>
<gene>
    <name evidence="9" type="primary">lepB</name>
    <name evidence="9" type="ORF">I6N96_00145</name>
</gene>
<comment type="subcellular location">
    <subcellularLocation>
        <location evidence="2">Cell membrane</location>
        <topology evidence="2">Single-pass type II membrane protein</topology>
    </subcellularLocation>
    <subcellularLocation>
        <location evidence="6">Membrane</location>
        <topology evidence="6">Single-pass type II membrane protein</topology>
    </subcellularLocation>
</comment>
<accession>A0ABS4CDQ6</accession>
<dbReference type="InterPro" id="IPR019758">
    <property type="entry name" value="Pept_S26A_signal_pept_1_CS"/>
</dbReference>
<dbReference type="PROSITE" id="PS00761">
    <property type="entry name" value="SPASE_I_3"/>
    <property type="match status" value="1"/>
</dbReference>
<dbReference type="InterPro" id="IPR000223">
    <property type="entry name" value="Pept_S26A_signal_pept_1"/>
</dbReference>
<evidence type="ECO:0000256" key="6">
    <source>
        <dbReference type="RuleBase" id="RU362042"/>
    </source>
</evidence>
<dbReference type="PANTHER" id="PTHR43390">
    <property type="entry name" value="SIGNAL PEPTIDASE I"/>
    <property type="match status" value="1"/>
</dbReference>
<dbReference type="NCBIfam" id="TIGR02227">
    <property type="entry name" value="sigpep_I_bact"/>
    <property type="match status" value="1"/>
</dbReference>
<dbReference type="InterPro" id="IPR019533">
    <property type="entry name" value="Peptidase_S26"/>
</dbReference>
<evidence type="ECO:0000313" key="9">
    <source>
        <dbReference type="EMBL" id="MBP1044670.1"/>
    </source>
</evidence>
<feature type="compositionally biased region" description="Polar residues" evidence="7">
    <location>
        <begin position="15"/>
        <end position="25"/>
    </location>
</feature>
<keyword evidence="6" id="KW-1133">Transmembrane helix</keyword>
<sequence length="225" mass="25772">MEKKQTQVRKRTTTSGNIQTNTLLSQKKGRKKHQSQPSFLKAGNRKKKRSRSFVKEISLSVLLGLVLSVLLASFFFTLVTVRGFSMSPTLRDGNVLLVRKTDRLQRFDLAVFSRGENTHVRRVIGLPGDKLQYKDDTLFINNQPLDEKFLVEKVNQSQKNGKNFTEDFSLSMLGEMTVIPDDRYLFLGDNRPYSTDSRHYGLVKEEQIIGIAKVKFLPLNQLQGF</sequence>
<dbReference type="Proteomes" id="UP000673375">
    <property type="component" value="Unassembled WGS sequence"/>
</dbReference>
<proteinExistence type="inferred from homology"/>